<feature type="compositionally biased region" description="Polar residues" evidence="1">
    <location>
        <begin position="1"/>
        <end position="10"/>
    </location>
</feature>
<organism evidence="2">
    <name type="scientific">Macaca fascicularis</name>
    <name type="common">Crab-eating macaque</name>
    <name type="synonym">Cynomolgus monkey</name>
    <dbReference type="NCBI Taxonomy" id="9541"/>
    <lineage>
        <taxon>Eukaryota</taxon>
        <taxon>Metazoa</taxon>
        <taxon>Chordata</taxon>
        <taxon>Craniata</taxon>
        <taxon>Vertebrata</taxon>
        <taxon>Euteleostomi</taxon>
        <taxon>Mammalia</taxon>
        <taxon>Eutheria</taxon>
        <taxon>Euarchontoglires</taxon>
        <taxon>Primates</taxon>
        <taxon>Haplorrhini</taxon>
        <taxon>Catarrhini</taxon>
        <taxon>Cercopithecidae</taxon>
        <taxon>Cercopithecinae</taxon>
        <taxon>Macaca</taxon>
    </lineage>
</organism>
<feature type="region of interest" description="Disordered" evidence="1">
    <location>
        <begin position="1"/>
        <end position="21"/>
    </location>
</feature>
<dbReference type="EMBL" id="AB173057">
    <property type="protein sequence ID" value="BAE90119.1"/>
    <property type="molecule type" value="mRNA"/>
</dbReference>
<dbReference type="AlphaFoldDB" id="I7GCZ3"/>
<proteinExistence type="evidence at transcript level"/>
<evidence type="ECO:0000313" key="2">
    <source>
        <dbReference type="EMBL" id="BAE90119.1"/>
    </source>
</evidence>
<sequence length="49" mass="5445">MSLELRQSQGPMYPGTSPLGNHTAAQTRLLCPTRTLLLFISIRTTQESK</sequence>
<name>I7GCZ3_MACFA</name>
<accession>I7GCZ3</accession>
<protein>
    <submittedName>
        <fullName evidence="2">Macaca fascicularis brain cDNA, clone: QflA-20811</fullName>
    </submittedName>
</protein>
<reference evidence="2" key="1">
    <citation type="journal article" date="2007" name="PLoS Biol.">
        <title>Rate of evolution in brain-expressed genes in humans and other primates.</title>
        <authorList>
            <person name="Wang H.-Y."/>
            <person name="Chien H.-C."/>
            <person name="Osada N."/>
            <person name="Hashimoto K."/>
            <person name="Sugano S."/>
            <person name="Gojobori T."/>
            <person name="Chou C.-K."/>
            <person name="Tsai S.-F."/>
            <person name="Wu C.-I."/>
            <person name="Shen C.-K.J."/>
        </authorList>
    </citation>
    <scope>NUCLEOTIDE SEQUENCE</scope>
</reference>
<evidence type="ECO:0000256" key="1">
    <source>
        <dbReference type="SAM" id="MobiDB-lite"/>
    </source>
</evidence>